<accession>A0AAJ1MI97</accession>
<evidence type="ECO:0008006" key="4">
    <source>
        <dbReference type="Google" id="ProtNLM"/>
    </source>
</evidence>
<keyword evidence="1" id="KW-0732">Signal</keyword>
<evidence type="ECO:0000256" key="1">
    <source>
        <dbReference type="SAM" id="SignalP"/>
    </source>
</evidence>
<dbReference type="EMBL" id="JAQQAL010000005">
    <property type="protein sequence ID" value="MDC7225242.1"/>
    <property type="molecule type" value="Genomic_DNA"/>
</dbReference>
<dbReference type="Proteomes" id="UP001221217">
    <property type="component" value="Unassembled WGS sequence"/>
</dbReference>
<proteinExistence type="predicted"/>
<name>A0AAJ1MI97_9SPIO</name>
<evidence type="ECO:0000313" key="2">
    <source>
        <dbReference type="EMBL" id="MDC7225242.1"/>
    </source>
</evidence>
<protein>
    <recommendedName>
        <fullName evidence="4">Peptidase C39-like domain-containing protein</fullName>
    </recommendedName>
</protein>
<feature type="signal peptide" evidence="1">
    <location>
        <begin position="1"/>
        <end position="19"/>
    </location>
</feature>
<feature type="chain" id="PRO_5042503747" description="Peptidase C39-like domain-containing protein" evidence="1">
    <location>
        <begin position="20"/>
        <end position="427"/>
    </location>
</feature>
<reference evidence="2 3" key="1">
    <citation type="submission" date="2022-12" db="EMBL/GenBank/DDBJ databases">
        <title>Metagenome assembled genome from gulf of manar.</title>
        <authorList>
            <person name="Kohli P."/>
            <person name="Pk S."/>
            <person name="Venkata Ramana C."/>
            <person name="Sasikala C."/>
        </authorList>
    </citation>
    <scope>NUCLEOTIDE SEQUENCE [LARGE SCALE GENOMIC DNA]</scope>
    <source>
        <strain evidence="2">JB008</strain>
    </source>
</reference>
<dbReference type="AlphaFoldDB" id="A0AAJ1MI97"/>
<gene>
    <name evidence="2" type="ORF">PQJ61_00600</name>
</gene>
<organism evidence="2 3">
    <name type="scientific">Candidatus Thalassospirochaeta sargassi</name>
    <dbReference type="NCBI Taxonomy" id="3119039"/>
    <lineage>
        <taxon>Bacteria</taxon>
        <taxon>Pseudomonadati</taxon>
        <taxon>Spirochaetota</taxon>
        <taxon>Spirochaetia</taxon>
        <taxon>Spirochaetales</taxon>
        <taxon>Spirochaetaceae</taxon>
        <taxon>Candidatus Thalassospirochaeta</taxon>
    </lineage>
</organism>
<evidence type="ECO:0000313" key="3">
    <source>
        <dbReference type="Proteomes" id="UP001221217"/>
    </source>
</evidence>
<sequence>MKRVIISLLMLSAAFHLSAFPENNEARTSMREMITAPTSDVLEARNEMIEQLTDGSVVSYQIKIQNNSFYQLFINESGGRYPLYSQGSYIIKRNLEDGKFVQIKIFLKRHKECYVRLYPLDERAMMEVVLYGKTIYKGINLPFSFSDVLVEPFSEIIDASSGIVNWDLLLPENNGYVYYDKTELSEAIRAGLPLITDVDDGALDFDGSWVFIEDLSIQKPENHGFNCSGFVKWVGDGLYWAETGEYMSVSDLKSKHTDMRGHRWSERHEDDRDPYFGLDWTRNIAVSITNAGRNTTGGYKSADVRNLPWATYIEDIGFSIEDLKLIMYYLAVSEPEYIYFASVNESWGTEPVLQQHIHTAVLIPLINNQGQFEDLIFERNFESDAESLAERYPDAHVHLTRVRVDGGFRLPELNSGPALGPGSYFRR</sequence>
<comment type="caution">
    <text evidence="2">The sequence shown here is derived from an EMBL/GenBank/DDBJ whole genome shotgun (WGS) entry which is preliminary data.</text>
</comment>